<accession>Q0RQ04</accession>
<evidence type="ECO:0000313" key="3">
    <source>
        <dbReference type="Proteomes" id="UP000000657"/>
    </source>
</evidence>
<dbReference type="HOGENOM" id="CLU_2154641_0_0_11"/>
<evidence type="ECO:0000259" key="1">
    <source>
        <dbReference type="SMART" id="SM00974"/>
    </source>
</evidence>
<dbReference type="InterPro" id="IPR018306">
    <property type="entry name" value="Phage_T5_Orf172_DNA-bd"/>
</dbReference>
<proteinExistence type="predicted"/>
<feature type="domain" description="Bacteriophage T5 Orf172 DNA-binding" evidence="1">
    <location>
        <begin position="24"/>
        <end position="106"/>
    </location>
</feature>
<organism evidence="2 3">
    <name type="scientific">Frankia alni (strain DSM 45986 / CECT 9034 / ACN14a)</name>
    <dbReference type="NCBI Taxonomy" id="326424"/>
    <lineage>
        <taxon>Bacteria</taxon>
        <taxon>Bacillati</taxon>
        <taxon>Actinomycetota</taxon>
        <taxon>Actinomycetes</taxon>
        <taxon>Frankiales</taxon>
        <taxon>Frankiaceae</taxon>
        <taxon>Frankia</taxon>
    </lineage>
</organism>
<dbReference type="AlphaFoldDB" id="Q0RQ04"/>
<dbReference type="EMBL" id="CT573213">
    <property type="protein sequence ID" value="CAJ60374.1"/>
    <property type="molecule type" value="Genomic_DNA"/>
</dbReference>
<dbReference type="KEGG" id="fal:FRAAL1722"/>
<keyword evidence="3" id="KW-1185">Reference proteome</keyword>
<dbReference type="Proteomes" id="UP000000657">
    <property type="component" value="Chromosome"/>
</dbReference>
<protein>
    <recommendedName>
        <fullName evidence="1">Bacteriophage T5 Orf172 DNA-binding domain-containing protein</fullName>
    </recommendedName>
</protein>
<evidence type="ECO:0000313" key="2">
    <source>
        <dbReference type="EMBL" id="CAJ60374.1"/>
    </source>
</evidence>
<gene>
    <name evidence="2" type="ordered locus">FRAAL1722</name>
</gene>
<dbReference type="STRING" id="326424.FRAAL1722"/>
<sequence length="111" mass="12300">MQQGQGICRECAGKIWDAFYIVQDESAMIVKVGITSGSPRPRLMLHARDGFTKVLLTATGLPSKVAPELETAVLRALTQAGISPVRGREYFDMTAKDLILEIVDRRLLKRN</sequence>
<name>Q0RQ04_FRAAA</name>
<reference evidence="2 3" key="1">
    <citation type="journal article" date="2007" name="Genome Res.">
        <title>Genome characteristics of facultatively symbiotic Frankia sp. strains reflect host range and host plant biogeography.</title>
        <authorList>
            <person name="Normand P."/>
            <person name="Lapierre P."/>
            <person name="Tisa L.S."/>
            <person name="Gogarten J.P."/>
            <person name="Alloisio N."/>
            <person name="Bagnarol E."/>
            <person name="Bassi C.A."/>
            <person name="Berry A.M."/>
            <person name="Bickhart D.M."/>
            <person name="Choisne N."/>
            <person name="Couloux A."/>
            <person name="Cournoyer B."/>
            <person name="Cruveiller S."/>
            <person name="Daubin V."/>
            <person name="Demange N."/>
            <person name="Francino M.P."/>
            <person name="Goltsman E."/>
            <person name="Huang Y."/>
            <person name="Kopp O.R."/>
            <person name="Labarre L."/>
            <person name="Lapidus A."/>
            <person name="Lavire C."/>
            <person name="Marechal J."/>
            <person name="Martinez M."/>
            <person name="Mastronunzio J.E."/>
            <person name="Mullin B.C."/>
            <person name="Niemann J."/>
            <person name="Pujic P."/>
            <person name="Rawnsley T."/>
            <person name="Rouy Z."/>
            <person name="Schenowitz C."/>
            <person name="Sellstedt A."/>
            <person name="Tavares F."/>
            <person name="Tomkins J.P."/>
            <person name="Vallenet D."/>
            <person name="Valverde C."/>
            <person name="Wall L.G."/>
            <person name="Wang Y."/>
            <person name="Medigue C."/>
            <person name="Benson D.R."/>
        </authorList>
    </citation>
    <scope>NUCLEOTIDE SEQUENCE [LARGE SCALE GENOMIC DNA]</scope>
    <source>
        <strain evidence="3">DSM 45986 / CECT 9034 / ACN14a</strain>
    </source>
</reference>
<dbReference type="SMART" id="SM00974">
    <property type="entry name" value="T5orf172"/>
    <property type="match status" value="1"/>
</dbReference>